<dbReference type="EMBL" id="VWZO01017211">
    <property type="protein sequence ID" value="NXH19646.1"/>
    <property type="molecule type" value="Genomic_DNA"/>
</dbReference>
<keyword evidence="3" id="KW-0716">Sensory transduction</keyword>
<comment type="caution">
    <text evidence="13">The sequence shown here is derived from an EMBL/GenBank/DDBJ whole genome shotgun (WGS) entry which is preliminary data.</text>
</comment>
<proteinExistence type="predicted"/>
<dbReference type="Gene3D" id="1.20.1070.10">
    <property type="entry name" value="Rhodopsin 7-helix transmembrane proteins"/>
    <property type="match status" value="1"/>
</dbReference>
<feature type="transmembrane region" description="Helical" evidence="11">
    <location>
        <begin position="227"/>
        <end position="247"/>
    </location>
</feature>
<feature type="non-terminal residue" evidence="13">
    <location>
        <position position="301"/>
    </location>
</feature>
<dbReference type="Proteomes" id="UP000534107">
    <property type="component" value="Unassembled WGS sequence"/>
</dbReference>
<comment type="subcellular location">
    <subcellularLocation>
        <location evidence="1">Cell membrane</location>
        <topology evidence="1">Multi-pass membrane protein</topology>
    </subcellularLocation>
</comment>
<dbReference type="PROSITE" id="PS50262">
    <property type="entry name" value="G_PROTEIN_RECEP_F1_2"/>
    <property type="match status" value="1"/>
</dbReference>
<feature type="transmembrane region" description="Helical" evidence="11">
    <location>
        <begin position="192"/>
        <end position="215"/>
    </location>
</feature>
<dbReference type="InterPro" id="IPR000276">
    <property type="entry name" value="GPCR_Rhodpsn"/>
</dbReference>
<dbReference type="GO" id="GO:0005886">
    <property type="term" value="C:plasma membrane"/>
    <property type="evidence" value="ECO:0007669"/>
    <property type="project" value="UniProtKB-SubCell"/>
</dbReference>
<dbReference type="AlphaFoldDB" id="A0A7K9I1V2"/>
<gene>
    <name evidence="13" type="primary">Or52i1</name>
    <name evidence="13" type="ORF">BUCCAP_R13019</name>
</gene>
<dbReference type="PRINTS" id="PR00245">
    <property type="entry name" value="OLFACTORYR"/>
</dbReference>
<accession>A0A7K9I1V2</accession>
<evidence type="ECO:0000256" key="6">
    <source>
        <dbReference type="ARBA" id="ARBA00022989"/>
    </source>
</evidence>
<keyword evidence="9" id="KW-0675">Receptor</keyword>
<evidence type="ECO:0000256" key="3">
    <source>
        <dbReference type="ARBA" id="ARBA00022606"/>
    </source>
</evidence>
<evidence type="ECO:0000313" key="14">
    <source>
        <dbReference type="Proteomes" id="UP000534107"/>
    </source>
</evidence>
<evidence type="ECO:0000256" key="8">
    <source>
        <dbReference type="ARBA" id="ARBA00023136"/>
    </source>
</evidence>
<evidence type="ECO:0000256" key="5">
    <source>
        <dbReference type="ARBA" id="ARBA00022725"/>
    </source>
</evidence>
<evidence type="ECO:0000256" key="2">
    <source>
        <dbReference type="ARBA" id="ARBA00022475"/>
    </source>
</evidence>
<feature type="transmembrane region" description="Helical" evidence="11">
    <location>
        <begin position="137"/>
        <end position="160"/>
    </location>
</feature>
<evidence type="ECO:0000256" key="7">
    <source>
        <dbReference type="ARBA" id="ARBA00023040"/>
    </source>
</evidence>
<dbReference type="GO" id="GO:0004984">
    <property type="term" value="F:olfactory receptor activity"/>
    <property type="evidence" value="ECO:0007669"/>
    <property type="project" value="InterPro"/>
</dbReference>
<dbReference type="PANTHER" id="PTHR26450:SF177">
    <property type="entry name" value="OLFACTORY RECEPTOR 52I1-RELATED"/>
    <property type="match status" value="1"/>
</dbReference>
<keyword evidence="7" id="KW-0297">G-protein coupled receptor</keyword>
<evidence type="ECO:0000256" key="1">
    <source>
        <dbReference type="ARBA" id="ARBA00004651"/>
    </source>
</evidence>
<protein>
    <submittedName>
        <fullName evidence="13">O52I1 protein</fullName>
    </submittedName>
</protein>
<dbReference type="InterPro" id="IPR000725">
    <property type="entry name" value="Olfact_rcpt"/>
</dbReference>
<feature type="transmembrane region" description="Helical" evidence="11">
    <location>
        <begin position="267"/>
        <end position="288"/>
    </location>
</feature>
<evidence type="ECO:0000259" key="12">
    <source>
        <dbReference type="PROSITE" id="PS50262"/>
    </source>
</evidence>
<evidence type="ECO:0000256" key="9">
    <source>
        <dbReference type="ARBA" id="ARBA00023170"/>
    </source>
</evidence>
<dbReference type="SUPFAM" id="SSF81321">
    <property type="entry name" value="Family A G protein-coupled receptor-like"/>
    <property type="match status" value="1"/>
</dbReference>
<keyword evidence="8 11" id="KW-0472">Membrane</keyword>
<keyword evidence="4 11" id="KW-0812">Transmembrane</keyword>
<keyword evidence="10" id="KW-0807">Transducer</keyword>
<keyword evidence="14" id="KW-1185">Reference proteome</keyword>
<evidence type="ECO:0000256" key="4">
    <source>
        <dbReference type="ARBA" id="ARBA00022692"/>
    </source>
</evidence>
<dbReference type="InterPro" id="IPR017452">
    <property type="entry name" value="GPCR_Rhodpsn_7TM"/>
</dbReference>
<dbReference type="InterPro" id="IPR050402">
    <property type="entry name" value="OR51/52/56-like"/>
</dbReference>
<keyword evidence="5" id="KW-0552">Olfaction</keyword>
<reference evidence="13 14" key="1">
    <citation type="submission" date="2019-09" db="EMBL/GenBank/DDBJ databases">
        <title>Bird 10,000 Genomes (B10K) Project - Family phase.</title>
        <authorList>
            <person name="Zhang G."/>
        </authorList>
    </citation>
    <scope>NUCLEOTIDE SEQUENCE [LARGE SCALE GENOMIC DNA]</scope>
    <source>
        <strain evidence="13">B10K-DU-001-16</strain>
        <tissue evidence="13">Muscle</tissue>
    </source>
</reference>
<keyword evidence="6 11" id="KW-1133">Transmembrane helix</keyword>
<feature type="domain" description="G-protein coupled receptors family 1 profile" evidence="12">
    <location>
        <begin position="38"/>
        <end position="286"/>
    </location>
</feature>
<evidence type="ECO:0000256" key="10">
    <source>
        <dbReference type="ARBA" id="ARBA00023224"/>
    </source>
</evidence>
<sequence length="301" mass="32594">QPNSSSSSFFLLGIPGLEAFSSSLGILLCSGYVVGLLGNGLVLLVLGQARGLREPVHCLLAMLALLDLLMLTCVLPKLLAVLWLGWQEIGQGACFLQMFLVHCSTCQQSGVLVAMALDRYLAVCHPLRHRAILSSPVLARLGLAIVLRGVLLVVPLAGMLSRLPYCHSRLLPHSYCEHLAVLQLACADPRPWGLYSLACSSLVVGMDLALIALSYGMILRAILGKGCCWKASSTCGCHLSVVLLYYIPGLLSIYCQYFSSRVSTRAQVLLADLYLILPSVLNPIIYSLRSRQIQQAMLSLI</sequence>
<dbReference type="OrthoDB" id="5969463at2759"/>
<feature type="transmembrane region" description="Helical" evidence="11">
    <location>
        <begin position="95"/>
        <end position="117"/>
    </location>
</feature>
<dbReference type="SMART" id="SM01381">
    <property type="entry name" value="7TM_GPCR_Srsx"/>
    <property type="match status" value="1"/>
</dbReference>
<dbReference type="PRINTS" id="PR00237">
    <property type="entry name" value="GPCRRHODOPSN"/>
</dbReference>
<dbReference type="FunFam" id="1.20.1070.10:FF:000013">
    <property type="entry name" value="Olfactory receptor"/>
    <property type="match status" value="1"/>
</dbReference>
<evidence type="ECO:0000256" key="11">
    <source>
        <dbReference type="SAM" id="Phobius"/>
    </source>
</evidence>
<dbReference type="PANTHER" id="PTHR26450">
    <property type="entry name" value="OLFACTORY RECEPTOR 56B1-RELATED"/>
    <property type="match status" value="1"/>
</dbReference>
<feature type="transmembrane region" description="Helical" evidence="11">
    <location>
        <begin position="58"/>
        <end position="83"/>
    </location>
</feature>
<organism evidence="13 14">
    <name type="scientific">Bucco capensis</name>
    <name type="common">collared puffbird</name>
    <dbReference type="NCBI Taxonomy" id="135168"/>
    <lineage>
        <taxon>Eukaryota</taxon>
        <taxon>Metazoa</taxon>
        <taxon>Chordata</taxon>
        <taxon>Craniata</taxon>
        <taxon>Vertebrata</taxon>
        <taxon>Euteleostomi</taxon>
        <taxon>Archelosauria</taxon>
        <taxon>Archosauria</taxon>
        <taxon>Dinosauria</taxon>
        <taxon>Saurischia</taxon>
        <taxon>Theropoda</taxon>
        <taxon>Coelurosauria</taxon>
        <taxon>Aves</taxon>
        <taxon>Neognathae</taxon>
        <taxon>Neoaves</taxon>
        <taxon>Telluraves</taxon>
        <taxon>Coraciimorphae</taxon>
        <taxon>Piciformes</taxon>
        <taxon>Bucconidae</taxon>
        <taxon>Bucco</taxon>
    </lineage>
</organism>
<dbReference type="GO" id="GO:0004930">
    <property type="term" value="F:G protein-coupled receptor activity"/>
    <property type="evidence" value="ECO:0007669"/>
    <property type="project" value="UniProtKB-KW"/>
</dbReference>
<evidence type="ECO:0000313" key="13">
    <source>
        <dbReference type="EMBL" id="NXH19646.1"/>
    </source>
</evidence>
<name>A0A7K9I1V2_9PICI</name>
<feature type="non-terminal residue" evidence="13">
    <location>
        <position position="1"/>
    </location>
</feature>
<dbReference type="Pfam" id="PF13853">
    <property type="entry name" value="7tm_4"/>
    <property type="match status" value="1"/>
</dbReference>
<feature type="transmembrane region" description="Helical" evidence="11">
    <location>
        <begin position="20"/>
        <end position="46"/>
    </location>
</feature>
<keyword evidence="2" id="KW-1003">Cell membrane</keyword>